<dbReference type="Proteomes" id="UP000316759">
    <property type="component" value="Unassembled WGS sequence"/>
</dbReference>
<proteinExistence type="inferred from homology"/>
<evidence type="ECO:0000256" key="3">
    <source>
        <dbReference type="ARBA" id="ARBA00022946"/>
    </source>
</evidence>
<keyword evidence="3" id="KW-0809">Transit peptide</keyword>
<dbReference type="EMBL" id="SUNJ01015694">
    <property type="protein sequence ID" value="TPP44138.1"/>
    <property type="molecule type" value="Genomic_DNA"/>
</dbReference>
<dbReference type="InterPro" id="IPR026140">
    <property type="entry name" value="Ribosomal_mS26"/>
</dbReference>
<protein>
    <recommendedName>
        <fullName evidence="7">Small ribosomal subunit protein mS26</fullName>
    </recommendedName>
    <alternativeName>
        <fullName evidence="8">28S ribosomal protein S26, mitochondrial</fullName>
    </alternativeName>
</protein>
<feature type="compositionally biased region" description="Polar residues" evidence="9">
    <location>
        <begin position="209"/>
        <end position="220"/>
    </location>
</feature>
<dbReference type="AlphaFoldDB" id="A0A504X8H2"/>
<dbReference type="OrthoDB" id="5988811at2759"/>
<keyword evidence="6" id="KW-0687">Ribonucleoprotein</keyword>
<dbReference type="STRING" id="46835.A0A504X8H2"/>
<evidence type="ECO:0000313" key="11">
    <source>
        <dbReference type="Proteomes" id="UP000316759"/>
    </source>
</evidence>
<name>A0A504X8H2_FASGI</name>
<evidence type="ECO:0000256" key="2">
    <source>
        <dbReference type="ARBA" id="ARBA00009672"/>
    </source>
</evidence>
<organism evidence="10 11">
    <name type="scientific">Fasciola gigantica</name>
    <name type="common">Giant liver fluke</name>
    <dbReference type="NCBI Taxonomy" id="46835"/>
    <lineage>
        <taxon>Eukaryota</taxon>
        <taxon>Metazoa</taxon>
        <taxon>Spiralia</taxon>
        <taxon>Lophotrochozoa</taxon>
        <taxon>Platyhelminthes</taxon>
        <taxon>Trematoda</taxon>
        <taxon>Digenea</taxon>
        <taxon>Plagiorchiida</taxon>
        <taxon>Echinostomata</taxon>
        <taxon>Echinostomatoidea</taxon>
        <taxon>Fasciolidae</taxon>
        <taxon>Fasciola</taxon>
    </lineage>
</organism>
<evidence type="ECO:0000256" key="1">
    <source>
        <dbReference type="ARBA" id="ARBA00004173"/>
    </source>
</evidence>
<sequence>MSKLSAFVKNTADLGHKATRKNPRIYPKAKTKRFNVRQPVPIDPEENKLLTQWWSDYRLRYNAVIDLLTYELKVKESVLTASIRRDDEGDRKRRWEVNESWNKETRAHSRPVLETMLNELVKEKQDRLVLFEQKAHENIMTNMTKIEELAAASEHLVTWENLDEKIEEIFNSPVVDYNFLVDQHGKVVHGSSPLPYPSDAKKSDEGLPNLSSTDDLSVTV</sequence>
<evidence type="ECO:0000256" key="9">
    <source>
        <dbReference type="SAM" id="MobiDB-lite"/>
    </source>
</evidence>
<evidence type="ECO:0000313" key="10">
    <source>
        <dbReference type="EMBL" id="TPP44138.1"/>
    </source>
</evidence>
<keyword evidence="4" id="KW-0689">Ribosomal protein</keyword>
<dbReference type="PANTHER" id="PTHR21035:SF2">
    <property type="entry name" value="SMALL RIBOSOMAL SUBUNIT PROTEIN MS26"/>
    <property type="match status" value="1"/>
</dbReference>
<evidence type="ECO:0000256" key="4">
    <source>
        <dbReference type="ARBA" id="ARBA00022980"/>
    </source>
</evidence>
<comment type="subcellular location">
    <subcellularLocation>
        <location evidence="1">Mitochondrion</location>
    </subcellularLocation>
</comment>
<evidence type="ECO:0000256" key="7">
    <source>
        <dbReference type="ARBA" id="ARBA00035138"/>
    </source>
</evidence>
<comment type="similarity">
    <text evidence="2">Belongs to the mitochondrion-specific ribosomal protein mS26 family.</text>
</comment>
<dbReference type="GO" id="GO:0005763">
    <property type="term" value="C:mitochondrial small ribosomal subunit"/>
    <property type="evidence" value="ECO:0007669"/>
    <property type="project" value="InterPro"/>
</dbReference>
<keyword evidence="11" id="KW-1185">Reference proteome</keyword>
<dbReference type="PANTHER" id="PTHR21035">
    <property type="entry name" value="28S RIBOSOMAL PROTEIN S26, MITOCHONDRIAL"/>
    <property type="match status" value="1"/>
</dbReference>
<comment type="caution">
    <text evidence="10">The sequence shown here is derived from an EMBL/GenBank/DDBJ whole genome shotgun (WGS) entry which is preliminary data.</text>
</comment>
<gene>
    <name evidence="10" type="ORF">FGIG_00313</name>
</gene>
<keyword evidence="5" id="KW-0496">Mitochondrion</keyword>
<reference evidence="10 11" key="1">
    <citation type="submission" date="2019-04" db="EMBL/GenBank/DDBJ databases">
        <title>Annotation for the trematode Fasciola gigantica.</title>
        <authorList>
            <person name="Choi Y.-J."/>
        </authorList>
    </citation>
    <scope>NUCLEOTIDE SEQUENCE [LARGE SCALE GENOMIC DNA]</scope>
    <source>
        <strain evidence="10">Uganda_cow_1</strain>
    </source>
</reference>
<evidence type="ECO:0000256" key="5">
    <source>
        <dbReference type="ARBA" id="ARBA00023128"/>
    </source>
</evidence>
<accession>A0A504X8H2</accession>
<feature type="region of interest" description="Disordered" evidence="9">
    <location>
        <begin position="191"/>
        <end position="220"/>
    </location>
</feature>
<evidence type="ECO:0000256" key="6">
    <source>
        <dbReference type="ARBA" id="ARBA00023274"/>
    </source>
</evidence>
<evidence type="ECO:0000256" key="8">
    <source>
        <dbReference type="ARBA" id="ARBA00035344"/>
    </source>
</evidence>
<dbReference type="Pfam" id="PF14943">
    <property type="entry name" value="MRP-S26"/>
    <property type="match status" value="1"/>
</dbReference>